<dbReference type="AlphaFoldDB" id="A0A6A6K368"/>
<feature type="signal peptide" evidence="3">
    <location>
        <begin position="1"/>
        <end position="16"/>
    </location>
</feature>
<dbReference type="Gene3D" id="2.120.10.80">
    <property type="entry name" value="Kelch-type beta propeller"/>
    <property type="match status" value="1"/>
</dbReference>
<feature type="chain" id="PRO_5025340033" description="Pectinesterase inhibitor domain-containing protein" evidence="3">
    <location>
        <begin position="17"/>
        <end position="488"/>
    </location>
</feature>
<dbReference type="SUPFAM" id="SSF101148">
    <property type="entry name" value="Plant invertase/pectin methylesterase inhibitor"/>
    <property type="match status" value="1"/>
</dbReference>
<dbReference type="PANTHER" id="PTHR46344:SF4">
    <property type="entry name" value="OS07G0153400 PROTEIN"/>
    <property type="match status" value="1"/>
</dbReference>
<evidence type="ECO:0000256" key="2">
    <source>
        <dbReference type="ARBA" id="ARBA00022737"/>
    </source>
</evidence>
<keyword evidence="3" id="KW-0732">Signal</keyword>
<keyword evidence="2" id="KW-0677">Repeat</keyword>
<dbReference type="SMART" id="SM00612">
    <property type="entry name" value="Kelch"/>
    <property type="match status" value="2"/>
</dbReference>
<dbReference type="PANTHER" id="PTHR46344">
    <property type="entry name" value="OS02G0202900 PROTEIN"/>
    <property type="match status" value="1"/>
</dbReference>
<reference evidence="5 6" key="1">
    <citation type="journal article" date="2020" name="Mol. Plant">
        <title>The Chromosome-Based Rubber Tree Genome Provides New Insights into Spurge Genome Evolution and Rubber Biosynthesis.</title>
        <authorList>
            <person name="Liu J."/>
            <person name="Shi C."/>
            <person name="Shi C.C."/>
            <person name="Li W."/>
            <person name="Zhang Q.J."/>
            <person name="Zhang Y."/>
            <person name="Li K."/>
            <person name="Lu H.F."/>
            <person name="Shi C."/>
            <person name="Zhu S.T."/>
            <person name="Xiao Z.Y."/>
            <person name="Nan H."/>
            <person name="Yue Y."/>
            <person name="Zhu X.G."/>
            <person name="Wu Y."/>
            <person name="Hong X.N."/>
            <person name="Fan G.Y."/>
            <person name="Tong Y."/>
            <person name="Zhang D."/>
            <person name="Mao C.L."/>
            <person name="Liu Y.L."/>
            <person name="Hao S.J."/>
            <person name="Liu W.Q."/>
            <person name="Lv M.Q."/>
            <person name="Zhang H.B."/>
            <person name="Liu Y."/>
            <person name="Hu-Tang G.R."/>
            <person name="Wang J.P."/>
            <person name="Wang J.H."/>
            <person name="Sun Y.H."/>
            <person name="Ni S.B."/>
            <person name="Chen W.B."/>
            <person name="Zhang X.C."/>
            <person name="Jiao Y.N."/>
            <person name="Eichler E.E."/>
            <person name="Li G.H."/>
            <person name="Liu X."/>
            <person name="Gao L.Z."/>
        </authorList>
    </citation>
    <scope>NUCLEOTIDE SEQUENCE [LARGE SCALE GENOMIC DNA]</scope>
    <source>
        <strain evidence="6">cv. GT1</strain>
        <tissue evidence="5">Leaf</tissue>
    </source>
</reference>
<evidence type="ECO:0000256" key="1">
    <source>
        <dbReference type="ARBA" id="ARBA00022441"/>
    </source>
</evidence>
<dbReference type="NCBIfam" id="TIGR01614">
    <property type="entry name" value="PME_inhib"/>
    <property type="match status" value="1"/>
</dbReference>
<gene>
    <name evidence="5" type="ORF">GH714_043397</name>
</gene>
<dbReference type="FunFam" id="1.20.140.40:FF:000009">
    <property type="entry name" value="Invertase/pectin methylesterase inhibitor family protein"/>
    <property type="match status" value="1"/>
</dbReference>
<dbReference type="Gene3D" id="1.20.140.40">
    <property type="entry name" value="Invertase/pectin methylesterase inhibitor family protein"/>
    <property type="match status" value="1"/>
</dbReference>
<dbReference type="InterPro" id="IPR034087">
    <property type="entry name" value="C/VIF1"/>
</dbReference>
<dbReference type="GO" id="GO:0004857">
    <property type="term" value="F:enzyme inhibitor activity"/>
    <property type="evidence" value="ECO:0007669"/>
    <property type="project" value="InterPro"/>
</dbReference>
<protein>
    <recommendedName>
        <fullName evidence="4">Pectinesterase inhibitor domain-containing protein</fullName>
    </recommendedName>
</protein>
<dbReference type="Pfam" id="PF01344">
    <property type="entry name" value="Kelch_1"/>
    <property type="match status" value="2"/>
</dbReference>
<keyword evidence="6" id="KW-1185">Reference proteome</keyword>
<dbReference type="Pfam" id="PF04043">
    <property type="entry name" value="PMEI"/>
    <property type="match status" value="1"/>
</dbReference>
<dbReference type="InterPro" id="IPR035513">
    <property type="entry name" value="Invertase/methylesterase_inhib"/>
</dbReference>
<dbReference type="InterPro" id="IPR015915">
    <property type="entry name" value="Kelch-typ_b-propeller"/>
</dbReference>
<evidence type="ECO:0000259" key="4">
    <source>
        <dbReference type="SMART" id="SM00856"/>
    </source>
</evidence>
<dbReference type="EMBL" id="JAAGAX010000068">
    <property type="protein sequence ID" value="KAF2282743.1"/>
    <property type="molecule type" value="Genomic_DNA"/>
</dbReference>
<dbReference type="InterPro" id="IPR006652">
    <property type="entry name" value="Kelch_1"/>
</dbReference>
<dbReference type="SMART" id="SM00856">
    <property type="entry name" value="PMEI"/>
    <property type="match status" value="1"/>
</dbReference>
<name>A0A6A6K368_HEVBR</name>
<proteinExistence type="predicted"/>
<feature type="domain" description="Pectinesterase inhibitor" evidence="4">
    <location>
        <begin position="22"/>
        <end position="167"/>
    </location>
</feature>
<organism evidence="5 6">
    <name type="scientific">Hevea brasiliensis</name>
    <name type="common">Para rubber tree</name>
    <name type="synonym">Siphonia brasiliensis</name>
    <dbReference type="NCBI Taxonomy" id="3981"/>
    <lineage>
        <taxon>Eukaryota</taxon>
        <taxon>Viridiplantae</taxon>
        <taxon>Streptophyta</taxon>
        <taxon>Embryophyta</taxon>
        <taxon>Tracheophyta</taxon>
        <taxon>Spermatophyta</taxon>
        <taxon>Magnoliopsida</taxon>
        <taxon>eudicotyledons</taxon>
        <taxon>Gunneridae</taxon>
        <taxon>Pentapetalae</taxon>
        <taxon>rosids</taxon>
        <taxon>fabids</taxon>
        <taxon>Malpighiales</taxon>
        <taxon>Euphorbiaceae</taxon>
        <taxon>Crotonoideae</taxon>
        <taxon>Micrandreae</taxon>
        <taxon>Hevea</taxon>
    </lineage>
</organism>
<sequence>MKSLLVLLVFIFPVHATIPSIIGSNLIDQTCKQTPYYELCVWSLISNPHSFSTDVKGLAKIMAFTIEAKATHTLERINHLLEYSSNLTQKELQGLRACADRYSVIIKGDVPQAIDALRTGNYKFAQEGINDAAIEAISCEEEFSGQSSPLSDMNSMVHDVSVVASSIVKIILSKLFMTPALVSPRNLYPSLCLTFSFLRSVNQRLGFNGKLWTLDPAVVCLPPMPCPKSVCPPGFACASLPHQGKLFVFGGMRSDTETSMETTYVYHSSTNQWSVASPMLTPRSYFAVGSANGKIIAVGGSASGIGDSITAAECYDPEKDAWTPVAKMRTGLCRYDSAVVGNKMYVTEGWTWPFMFSPRGGVYEPDKDTWQELRDGMREGWTGLSVVVGERLFVISEHGDCPMKVYLPDTDAWRYVGGDRFPRDAMRRPFAVSGAEGKVYVVSCGLNVAIGRIYEPKKEEYCVEWEVVTDCPKAFADFSPSNCQVLFA</sequence>
<keyword evidence="1" id="KW-0880">Kelch repeat</keyword>
<evidence type="ECO:0000313" key="5">
    <source>
        <dbReference type="EMBL" id="KAF2282743.1"/>
    </source>
</evidence>
<dbReference type="Proteomes" id="UP000467840">
    <property type="component" value="Unassembled WGS sequence"/>
</dbReference>
<dbReference type="SUPFAM" id="SSF117281">
    <property type="entry name" value="Kelch motif"/>
    <property type="match status" value="1"/>
</dbReference>
<dbReference type="CDD" id="cd15796">
    <property type="entry name" value="CIF_like"/>
    <property type="match status" value="1"/>
</dbReference>
<dbReference type="InterPro" id="IPR006501">
    <property type="entry name" value="Pectinesterase_inhib_dom"/>
</dbReference>
<evidence type="ECO:0000256" key="3">
    <source>
        <dbReference type="SAM" id="SignalP"/>
    </source>
</evidence>
<accession>A0A6A6K368</accession>
<comment type="caution">
    <text evidence="5">The sequence shown here is derived from an EMBL/GenBank/DDBJ whole genome shotgun (WGS) entry which is preliminary data.</text>
</comment>
<evidence type="ECO:0000313" key="6">
    <source>
        <dbReference type="Proteomes" id="UP000467840"/>
    </source>
</evidence>